<reference evidence="1" key="1">
    <citation type="submission" date="2022-04" db="EMBL/GenBank/DDBJ databases">
        <title>Jade perch genome.</title>
        <authorList>
            <person name="Chao B."/>
        </authorList>
    </citation>
    <scope>NUCLEOTIDE SEQUENCE</scope>
    <source>
        <strain evidence="1">CB-2022</strain>
    </source>
</reference>
<name>A0ACB8X3M7_9TELE</name>
<accession>A0ACB8X3M7</accession>
<protein>
    <submittedName>
        <fullName evidence="1">Uncharacterized protein</fullName>
    </submittedName>
</protein>
<dbReference type="EMBL" id="CM041534">
    <property type="protein sequence ID" value="KAI3373553.1"/>
    <property type="molecule type" value="Genomic_DNA"/>
</dbReference>
<organism evidence="1 2">
    <name type="scientific">Scortum barcoo</name>
    <name type="common">barcoo grunter</name>
    <dbReference type="NCBI Taxonomy" id="214431"/>
    <lineage>
        <taxon>Eukaryota</taxon>
        <taxon>Metazoa</taxon>
        <taxon>Chordata</taxon>
        <taxon>Craniata</taxon>
        <taxon>Vertebrata</taxon>
        <taxon>Euteleostomi</taxon>
        <taxon>Actinopterygii</taxon>
        <taxon>Neopterygii</taxon>
        <taxon>Teleostei</taxon>
        <taxon>Neoteleostei</taxon>
        <taxon>Acanthomorphata</taxon>
        <taxon>Eupercaria</taxon>
        <taxon>Centrarchiformes</taxon>
        <taxon>Terapontoidei</taxon>
        <taxon>Terapontidae</taxon>
        <taxon>Scortum</taxon>
    </lineage>
</organism>
<gene>
    <name evidence="1" type="ORF">L3Q82_022150</name>
</gene>
<sequence>VDVEGRVRLVMESALTARDRVGVQDFVLLENYNSEAAFIENLRRRFRENLIYTYIGSVLVSVNPYKELEIYSKQQMERYRGVSFYEISPHIYAVSDNTYRAMRTERKDQCILISGESGAGKTEASKKILLYYAVTCPTNNHMATLGDRLLQSNPVLEAFGNAKTLRNDNSSRFGKYMDVQFDFRGAPVGGHILNYLLEKSRVVHQNHGERNFHIFYQLLDGGDDNLLNTLDLQRNPQAYHYLVKGNCPRLSSVSDKNNWKVVMKALSVIGFTEDEVQKLLNIIASVLHLGNMQFGEGEEGETYITTETQINNLAKLLGVDGSALGEALTHKKLTAKGEEMISPLNFEQAVSARDALAKAVYGRTFTWLVEKINQSLALKDEIYHSSKGSSVIGLLDIYGFEVLQHNSFEQFCINYCNEKLQQLFIELTLRSEQEEYETEGIAWETVQYFDNKIICDLIEEKHKGIISILNEECLRPGETCDVSFLEKLEDTLGGHPHFVTHKLANGKTRRVMSREEFRLLHYAGEVNYNVNGFLDKNNDLLNRNLKEVRTMTADKVMCQSDNQILRHCFRREEVIDQKRPEMAATQFKNSLMKLMEILMSKEPSYVRCIKPNDAKQPGRFDEVLVRHQVKYLGLMENLRVRRAGFAYRRRFEAFLQRYKPLCPETWPNWHGRLADGVSTLVNHLGYKPEEYKLGRSKIFIRFPKTLFTTEDALEAKKPEIGKTRCFDSADIMERLQGESQVPAHQTRRFIKGFIYRHEEYCPENEYFLDHVRYSFLKNLRKNLPKSVLDKSWPTPPPSLVETSEHLQRLHMRNMVRKYCRRVQPEWKKQMMQKVEASDLFKDQKDSYPQSVGRLFLDSRLEREQINLKVVQTLGNDKVQYGVSVIKYDRRGFKPRPRQLLLTNNFAVLVDRTKIKQRIDYAALRGISVSSLSDGMFVLHMPSEDNKQKGDAILHCNHVIEVVTKLAMMAKKINHVNISPGSIRFAVARGKEGIIDFVRGSELKVAKGKRGHLLVITLKGDVKATGAFTYDSMGKKLRFRSNESHPTNTSVGLDLLMFFDEGIFYEIDSKNQSCEKKTLQCSQHPLDIPDDALFISTLNSGSPSIEGEGIKLNVWEGSMPGSKGHYVMSATMGCLPISTIYFTESTSFLISARNMFGVIISKDLKTELTPCVWTTSADSLSNVIHTPSRRESRAVEVPTPDPENVKEMIAAQDLQPEFQFPPEAESQLSSDTDLEDPDGKNAKTGKGMAAKKGKKALGEKAKGGGAGRVPGLGRMNGHHQENGTENMTLFEVVKMGKSATQSVVDDWIEAYKHDRDSALLDLINFFIQCSGCKGAVSGEMFRHMQNSEIIRKMTEEFDEDSGDYPLTLSGPQWKKFRISFCDFIAVLVRQCQYSIIYDEYMMDTVISLLTGLSDSQVRAFRHTSTLAAMKLMTALVNVALNLSINMDNTQRQYEAERNKVVAKRANDRLELLLQKRKELQENQDEIENMMNAIFKGVFVHRYRDAISEIRAICIEEIGVWMKLYSDAFLNDSYLKYVGWTMHDKQGEVRLKCLTALQGLFYNRELGARLELFTSRFKDRIVSMTLDKEYDVAVQAIKLLTLVLQSSDEVLTAEDCESVYHLVYSAHRPIAVSAGEFLFKKLFSHRGPEEEGLPRRGRQSLNGSLIKTTVFFFLESELHEHGAYLVDSLWECGSELLKDWETMISLLLDEPVPGEEALTDRQETALVEIMLCAIRQACECHPPVGRGTGKRVLNAKEKKTQLDDRTRITEMFAVALPLLLAKYCVDIDKVTNLLQIPKYFDLDIYTTGRLEKHLDALLRQIWEVQDKHTDTEVLEACSTTYHYLCNEEFTIFNRVDIARSQLLDELVDKFNRLLEDFLQEGEEPDEDDAYQVLSTLKKISAFHNAHDLSKWDLFTSNYRLLSTGLQNGDMPEQIVIHAMQCTHYVVLWHLAKVSDGTSLKGDMVTLRKQMRAFCLICQRYLNSINTAVKEQAFTILCDMLLIFSHQIMSSGREQLEPLVHTPDSSLQADMLSFILDQVFIDQDDDNNSTDGQQDDEASKIEALHKRRNLLAAYCKLIIYNVVEMNTGADIFKQYMRYYNDYGDIIKETMSKTRQIDKIQCAKTLILSLQTLFNEMLSELGFNVDRSSSAFCGIKELARRFSLTFGLDQLKTREAIAMLHKDGIEFAFKEPSPQGDGGPPLNLAFLDVLSEFSSKLIRQDKKTVHMYLERFMTFQMALQREDCWLPLISYRNSLQAGGDDDTMSVISGISSRGSTIRSKKSKPATAVKRKMPEEENSCSSSDAVWMNREQNVQTPVMMHSPHLTSTVLRDPKKMRPEDSYTATFTMPTEQHPHQPVPPQQQAHHQHQATIDYNTQVTWMLTQRQQAEARQQQERVSMQYAKMRNHMQQAIRRGTGLMEDDEEPIVEDVMMSSEDRLEDINEGMDFDTMDIDLPASKNRRERTELKPDYFDPSSIMDDSELRDDMTSILADVFSILDLETGALEEKNKRDHYTQLVGACLFFVPEVILKERLDPETLESLGLIKQAHQFNQKIVKIKTKLFYKQQKFNLLREENEGYAKLITELGQDLSGNITSHLVLESIKSLIGCFNLDPNRVLDIILEVYESRSDQDEFFLSLIKSYMCEPLTLCHILGFKFKFYQEPNEVTPKSLYHIAAALLHHNLIELEDLYVHLMPVDATIVEEHKRDISEAKQIARKLVMVVLPSEKSEDKDKEKEKEEDKNERPPDNQKLGLLEALLRIGDWQHAQSIMDQMPSFYAASHKAIALALCRLVHLTVEPLYRRAGLPKGARGCVMNPLRNKRAPRPAESFEDLRRDTFSMLGYLGPHLSHDPILFAKIVRLGKAFMKEYQSDGRPDVKDKMETLLSCFLSIADQVLLPSLSLMECNACMSEELWGLFKLFPYQHRYRLYGQWKNETYSSHPLLVKVKAQTVERAKYIMKRLTKENVKQSGRQIGKLSHSNPTILFDYMLSQIQWYDNLIVPVVDSLKYLTSLNYDVLALSSDCIIEALANPEKEKMKHDDTTISSWLQSLASLCGAVFRKYPIELAGLLQYVTNQLKAGKSFDLLILKEVVQKMAGIEITDEMTSEQLEAMTGGEQLKAEGGYFGQIRNTKKSSQRLKDVLLDHELALPLCLLMAQQRNGVVFLEGGEKHLKLVGHLYDQCHDTLVQFGGFLASNLSTEDYIKRVPSIDVLCNQFHTPHDAAFFLSRPMYAHQILSKYDELKKAEKGNRQQQKVHKYVAACEQVMTPVHEAVVSLHPARVWDDLRPQFYATFWSLTMYDLAVPHAAYEREVNKLKVQIKAIEENPEIPMNKKKKEKERCTALQEKLQEEEKKQLEHVQRVLHRLKLEKDNWLLAKSTKNETITKFLQLCLFPRCIFSSIDAVYCARFVELVHQQKTPNFCTLLCYDRVFSAIIYTVASCTENESHRYGRFLCCMLETVTRWHSDRAIYEKECVNYPGFLTIFRATGFDGGNKADQLDYENFRHVVHKWHYMLTKASVHCLETGDYTHIRNILIVLTKILPCYPKVLNLGQALECRVHKICLEEKDKRPDLYALAMGYSGRLKSQKVHMVPENEFHHKEQPARSATPANQQNGPGSTGKPATSTSKTDEGTSEDGDRGKDKSQGTTKPVNKANSAAAKVTTSNGNGALNSTKAVKERDDKEKSGKEKKEKKEKTPGSTPETKAENRREKQRDERTGKEERVAREGKEKTPKADREKLKAEEKSSKDDKAKAGNGEPVEPSRERDAIKESKSKEKGDRSAVVGSLKSPVPRSESAESERDHKRRKLDSHSSPSHSSSVKHHVNYNSVARSKSREREMEKKDSDNTQGRSKEKKEEKDRKDRKREHAINDRETSQESKRKKDENGTNSSKNSKSTSPSCDSPLSAEKEKSKRSKSSSKEKAESVKPERTSSGGKKESRHDKEKSEKKEKRDSSGGKEEKKQYP</sequence>
<proteinExistence type="predicted"/>
<evidence type="ECO:0000313" key="1">
    <source>
        <dbReference type="EMBL" id="KAI3373553.1"/>
    </source>
</evidence>
<evidence type="ECO:0000313" key="2">
    <source>
        <dbReference type="Proteomes" id="UP000831701"/>
    </source>
</evidence>
<feature type="non-terminal residue" evidence="1">
    <location>
        <position position="1"/>
    </location>
</feature>
<comment type="caution">
    <text evidence="1">The sequence shown here is derived from an EMBL/GenBank/DDBJ whole genome shotgun (WGS) entry which is preliminary data.</text>
</comment>
<dbReference type="Proteomes" id="UP000831701">
    <property type="component" value="Chromosome 4"/>
</dbReference>
<keyword evidence="2" id="KW-1185">Reference proteome</keyword>